<evidence type="ECO:0000313" key="3">
    <source>
        <dbReference type="EMBL" id="KJN20529.1"/>
    </source>
</evidence>
<evidence type="ECO:0000256" key="1">
    <source>
        <dbReference type="SAM" id="MobiDB-lite"/>
    </source>
</evidence>
<dbReference type="Gene3D" id="2.10.109.10">
    <property type="entry name" value="Umud Fragment, subunit A"/>
    <property type="match status" value="1"/>
</dbReference>
<organism evidence="3 4">
    <name type="scientific">Enterobacter sichuanensis</name>
    <dbReference type="NCBI Taxonomy" id="2071710"/>
    <lineage>
        <taxon>Bacteria</taxon>
        <taxon>Pseudomonadati</taxon>
        <taxon>Pseudomonadota</taxon>
        <taxon>Gammaproteobacteria</taxon>
        <taxon>Enterobacterales</taxon>
        <taxon>Enterobacteriaceae</taxon>
        <taxon>Enterobacter</taxon>
        <taxon>Enterobacter cloacae complex</taxon>
    </lineage>
</organism>
<reference evidence="3 4" key="1">
    <citation type="submission" date="2015-03" db="EMBL/GenBank/DDBJ databases">
        <authorList>
            <person name="McCorrison J."/>
            <person name="Sanka R."/>
            <person name="Adams M."/>
            <person name="Brinkac L."/>
            <person name="Nierman W."/>
            <person name="Sutton G."/>
            <person name="Nelson K."/>
            <person name="Kiedrowski L."/>
            <person name="Guerrero D."/>
            <person name="Bonomo R."/>
        </authorList>
    </citation>
    <scope>NUCLEOTIDE SEQUENCE [LARGE SCALE GENOMIC DNA]</scope>
    <source>
        <strain evidence="3 4">35699</strain>
    </source>
</reference>
<evidence type="ECO:0000259" key="2">
    <source>
        <dbReference type="Pfam" id="PF00717"/>
    </source>
</evidence>
<protein>
    <submittedName>
        <fullName evidence="3">DNA polymerase V</fullName>
    </submittedName>
</protein>
<proteinExistence type="predicted"/>
<dbReference type="Pfam" id="PF00717">
    <property type="entry name" value="Peptidase_S24"/>
    <property type="match status" value="1"/>
</dbReference>
<dbReference type="AlphaFoldDB" id="A0A0F1AHI8"/>
<feature type="domain" description="Peptidase S24/S26A/S26B/S26C" evidence="2">
    <location>
        <begin position="1"/>
        <end position="89"/>
    </location>
</feature>
<comment type="caution">
    <text evidence="3">The sequence shown here is derived from an EMBL/GenBank/DDBJ whole genome shotgun (WGS) entry which is preliminary data.</text>
</comment>
<evidence type="ECO:0000313" key="4">
    <source>
        <dbReference type="Proteomes" id="UP000033352"/>
    </source>
</evidence>
<dbReference type="SUPFAM" id="SSF51306">
    <property type="entry name" value="LexA/Signal peptidase"/>
    <property type="match status" value="1"/>
</dbReference>
<dbReference type="InterPro" id="IPR050077">
    <property type="entry name" value="LexA_repressor"/>
</dbReference>
<dbReference type="PATRIC" id="fig|1619248.3.peg.3822"/>
<dbReference type="Proteomes" id="UP000033352">
    <property type="component" value="Unassembled WGS sequence"/>
</dbReference>
<gene>
    <name evidence="3" type="ORF">SS37_20725</name>
</gene>
<dbReference type="InterPro" id="IPR015927">
    <property type="entry name" value="Peptidase_S24_S26A/B/C"/>
</dbReference>
<dbReference type="PANTHER" id="PTHR33516">
    <property type="entry name" value="LEXA REPRESSOR"/>
    <property type="match status" value="1"/>
</dbReference>
<dbReference type="RefSeq" id="WP_045286515.1">
    <property type="nucleotide sequence ID" value="NZ_JZYX01000053.1"/>
</dbReference>
<feature type="region of interest" description="Disordered" evidence="1">
    <location>
        <begin position="78"/>
        <end position="105"/>
    </location>
</feature>
<dbReference type="OrthoDB" id="6505225at2"/>
<sequence length="129" mass="14317">MGFPSPATDYVERRISLDERLIAHPSATYMMIAGATYLRAGIMKGAMLIVDSSLTPKDGSLLVCAVDGEFRIMRYRTHPQPYLENPENGKREPLPSKDDVSDTSRPVFGVITYTINDARSGEFDDCPVM</sequence>
<accession>A0A0F1AHI8</accession>
<dbReference type="PANTHER" id="PTHR33516:SF2">
    <property type="entry name" value="LEXA REPRESSOR-RELATED"/>
    <property type="match status" value="1"/>
</dbReference>
<feature type="compositionally biased region" description="Basic and acidic residues" evidence="1">
    <location>
        <begin position="87"/>
        <end position="102"/>
    </location>
</feature>
<dbReference type="EMBL" id="JZYX01000053">
    <property type="protein sequence ID" value="KJN20529.1"/>
    <property type="molecule type" value="Genomic_DNA"/>
</dbReference>
<name>A0A0F1AHI8_9ENTR</name>
<dbReference type="InterPro" id="IPR036286">
    <property type="entry name" value="LexA/Signal_pep-like_sf"/>
</dbReference>